<dbReference type="PANTHER" id="PTHR33591:SF2">
    <property type="entry name" value="BETA-CAROTENE ISOMERASE D27"/>
    <property type="match status" value="1"/>
</dbReference>
<dbReference type="EMBL" id="OZ019909">
    <property type="protein sequence ID" value="CAK9209773.1"/>
    <property type="molecule type" value="Genomic_DNA"/>
</dbReference>
<name>A0ABP0U1V2_9BRYO</name>
<dbReference type="PANTHER" id="PTHR33591">
    <property type="entry name" value="BETA-CAROTENE ISOMERASE D27"/>
    <property type="match status" value="1"/>
</dbReference>
<dbReference type="InterPro" id="IPR025114">
    <property type="entry name" value="D27-like_C"/>
</dbReference>
<feature type="domain" description="Beta-carotene isomerase D27-like C-terminal" evidence="1">
    <location>
        <begin position="181"/>
        <end position="261"/>
    </location>
</feature>
<dbReference type="Pfam" id="PF13225">
    <property type="entry name" value="D27-like_C"/>
    <property type="match status" value="1"/>
</dbReference>
<evidence type="ECO:0000313" key="2">
    <source>
        <dbReference type="EMBL" id="CAK9209773.1"/>
    </source>
</evidence>
<reference evidence="2" key="1">
    <citation type="submission" date="2024-02" db="EMBL/GenBank/DDBJ databases">
        <authorList>
            <consortium name="ELIXIR-Norway"/>
            <consortium name="Elixir Norway"/>
        </authorList>
    </citation>
    <scope>NUCLEOTIDE SEQUENCE</scope>
</reference>
<sequence length="313" mass="34048">MDMASLSLCPRISLSTLHSQAGSSILPVQRFSMGGLGSGSERFSRFRSSGKLLRLSQASQKFRNRGLATPRTSTPETCKEELTYIPGPLDVIFLNVFRSKMVEEVGWDSSRPGYDGLIDVAKRLLLHYPSRQETEQATVRVLRSLFPSWLLTLFKQLIAPLGDGKLGAVLCARVTQATTQWLIGPCQLNEVELADGSLLLSGVMVQKCKYLDGTKCAGICIHTCKLPTQAFITGDMGVALLIEPNYEDFSCQFKFGIKALPAALDPALQTGCLSMCPTAASRSSLKQTINETQCPQVNGALSLSYRDVNGSTN</sequence>
<dbReference type="InterPro" id="IPR038938">
    <property type="entry name" value="D27-like"/>
</dbReference>
<proteinExistence type="predicted"/>
<keyword evidence="3" id="KW-1185">Reference proteome</keyword>
<evidence type="ECO:0000313" key="3">
    <source>
        <dbReference type="Proteomes" id="UP001497512"/>
    </source>
</evidence>
<protein>
    <recommendedName>
        <fullName evidence="1">Beta-carotene isomerase D27-like C-terminal domain-containing protein</fullName>
    </recommendedName>
</protein>
<gene>
    <name evidence="2" type="ORF">CSSPTR1EN2_LOCUS10062</name>
</gene>
<evidence type="ECO:0000259" key="1">
    <source>
        <dbReference type="Pfam" id="PF13225"/>
    </source>
</evidence>
<organism evidence="2 3">
    <name type="scientific">Sphagnum troendelagicum</name>
    <dbReference type="NCBI Taxonomy" id="128251"/>
    <lineage>
        <taxon>Eukaryota</taxon>
        <taxon>Viridiplantae</taxon>
        <taxon>Streptophyta</taxon>
        <taxon>Embryophyta</taxon>
        <taxon>Bryophyta</taxon>
        <taxon>Sphagnophytina</taxon>
        <taxon>Sphagnopsida</taxon>
        <taxon>Sphagnales</taxon>
        <taxon>Sphagnaceae</taxon>
        <taxon>Sphagnum</taxon>
    </lineage>
</organism>
<dbReference type="Proteomes" id="UP001497512">
    <property type="component" value="Chromosome 17"/>
</dbReference>
<accession>A0ABP0U1V2</accession>